<feature type="region of interest" description="Disordered" evidence="1">
    <location>
        <begin position="311"/>
        <end position="334"/>
    </location>
</feature>
<feature type="compositionally biased region" description="Basic and acidic residues" evidence="1">
    <location>
        <begin position="314"/>
        <end position="323"/>
    </location>
</feature>
<evidence type="ECO:0000313" key="2">
    <source>
        <dbReference type="EMBL" id="GJT82820.1"/>
    </source>
</evidence>
<evidence type="ECO:0000313" key="3">
    <source>
        <dbReference type="Proteomes" id="UP001151760"/>
    </source>
</evidence>
<evidence type="ECO:0008006" key="4">
    <source>
        <dbReference type="Google" id="ProtNLM"/>
    </source>
</evidence>
<keyword evidence="3" id="KW-1185">Reference proteome</keyword>
<gene>
    <name evidence="2" type="ORF">Tco_1057162</name>
</gene>
<reference evidence="2" key="2">
    <citation type="submission" date="2022-01" db="EMBL/GenBank/DDBJ databases">
        <authorList>
            <person name="Yamashiro T."/>
            <person name="Shiraishi A."/>
            <person name="Satake H."/>
            <person name="Nakayama K."/>
        </authorList>
    </citation>
    <scope>NUCLEOTIDE SEQUENCE</scope>
</reference>
<reference evidence="2" key="1">
    <citation type="journal article" date="2022" name="Int. J. Mol. Sci.">
        <title>Draft Genome of Tanacetum Coccineum: Genomic Comparison of Closely Related Tanacetum-Family Plants.</title>
        <authorList>
            <person name="Yamashiro T."/>
            <person name="Shiraishi A."/>
            <person name="Nakayama K."/>
            <person name="Satake H."/>
        </authorList>
    </citation>
    <scope>NUCLEOTIDE SEQUENCE</scope>
</reference>
<dbReference type="Proteomes" id="UP001151760">
    <property type="component" value="Unassembled WGS sequence"/>
</dbReference>
<accession>A0ABQ5H4L1</accession>
<comment type="caution">
    <text evidence="2">The sequence shown here is derived from an EMBL/GenBank/DDBJ whole genome shotgun (WGS) entry which is preliminary data.</text>
</comment>
<evidence type="ECO:0000256" key="1">
    <source>
        <dbReference type="SAM" id="MobiDB-lite"/>
    </source>
</evidence>
<protein>
    <recommendedName>
        <fullName evidence="4">Synaptobrevin, longin-like domain protein</fullName>
    </recommendedName>
</protein>
<dbReference type="EMBL" id="BQNB010019204">
    <property type="protein sequence ID" value="GJT82820.1"/>
    <property type="molecule type" value="Genomic_DNA"/>
</dbReference>
<organism evidence="2 3">
    <name type="scientific">Tanacetum coccineum</name>
    <dbReference type="NCBI Taxonomy" id="301880"/>
    <lineage>
        <taxon>Eukaryota</taxon>
        <taxon>Viridiplantae</taxon>
        <taxon>Streptophyta</taxon>
        <taxon>Embryophyta</taxon>
        <taxon>Tracheophyta</taxon>
        <taxon>Spermatophyta</taxon>
        <taxon>Magnoliopsida</taxon>
        <taxon>eudicotyledons</taxon>
        <taxon>Gunneridae</taxon>
        <taxon>Pentapetalae</taxon>
        <taxon>asterids</taxon>
        <taxon>campanulids</taxon>
        <taxon>Asterales</taxon>
        <taxon>Asteraceae</taxon>
        <taxon>Asteroideae</taxon>
        <taxon>Anthemideae</taxon>
        <taxon>Anthemidinae</taxon>
        <taxon>Tanacetum</taxon>
    </lineage>
</organism>
<name>A0ABQ5H4L1_9ASTR</name>
<sequence>MMAYLQKSEGSEGFYKIIDFLSASHISYALIKNLTIYVSFIKQFWSIAATNTRDNGEVQLTAIIDGQEKTLTEASLQRHLKLKDNGGVTSLPNSEIFEQLALMGYVTYSDKLTFQKGNFSPQWRFLIHIILHCITPKKTSWEEFSSNVPTTIICWATNMTYNFSKLIFDAMVKNVDSPHKFLMYPRVSKGYSGVEVPLFPTMLNEPTTFPSRITSVHSHGSDEGRLQQTDLTVLVTKLSDKIEVLEKNLEQTKKTYNTDLTKIVLLEDEDVTKDSSKQGRKISDIDEDPNISLVQDKGMTCGDVSTASEIDTATSEKAKEKGKGIMTEPEPPKKLKKRVQLQLSVDEELARKIYKEDQARAITEQKQEMINFEAALELQRRIQAETLKKMSYDDIRPIFEKVWDQVNTFVPMGSEIEKESKIEKESSIPVVEENVEEEDEQIVKEHDEEETADYEEEELRLNLKIVPNQLLGRMEAKDMDVYMLTRADGSSSYHGNGTPMEINMLVVKKYPLIKELLEKILNLHVEAEEESTMAFELLKFVKS</sequence>
<proteinExistence type="predicted"/>